<proteinExistence type="predicted"/>
<evidence type="ECO:0000313" key="1">
    <source>
        <dbReference type="EMBL" id="KKM67085.1"/>
    </source>
</evidence>
<accession>A0A0F9LRT2</accession>
<gene>
    <name evidence="1" type="ORF">LCGC14_1474710</name>
</gene>
<protein>
    <submittedName>
        <fullName evidence="1">Uncharacterized protein</fullName>
    </submittedName>
</protein>
<dbReference type="EMBL" id="LAZR01010412">
    <property type="protein sequence ID" value="KKM67085.1"/>
    <property type="molecule type" value="Genomic_DNA"/>
</dbReference>
<organism evidence="1">
    <name type="scientific">marine sediment metagenome</name>
    <dbReference type="NCBI Taxonomy" id="412755"/>
    <lineage>
        <taxon>unclassified sequences</taxon>
        <taxon>metagenomes</taxon>
        <taxon>ecological metagenomes</taxon>
    </lineage>
</organism>
<comment type="caution">
    <text evidence="1">The sequence shown here is derived from an EMBL/GenBank/DDBJ whole genome shotgun (WGS) entry which is preliminary data.</text>
</comment>
<reference evidence="1" key="1">
    <citation type="journal article" date="2015" name="Nature">
        <title>Complex archaea that bridge the gap between prokaryotes and eukaryotes.</title>
        <authorList>
            <person name="Spang A."/>
            <person name="Saw J.H."/>
            <person name="Jorgensen S.L."/>
            <person name="Zaremba-Niedzwiedzka K."/>
            <person name="Martijn J."/>
            <person name="Lind A.E."/>
            <person name="van Eijk R."/>
            <person name="Schleper C."/>
            <person name="Guy L."/>
            <person name="Ettema T.J."/>
        </authorList>
    </citation>
    <scope>NUCLEOTIDE SEQUENCE</scope>
</reference>
<sequence length="66" mass="7973">MRKKLEKLIKKLNSMEGNMLRPERNFYLGRKMWFVGRTSLKVNGVIANYEEQKEFLKLKNEFDNYG</sequence>
<dbReference type="AlphaFoldDB" id="A0A0F9LRT2"/>
<name>A0A0F9LRT2_9ZZZZ</name>